<dbReference type="SMART" id="SM00906">
    <property type="entry name" value="Fungal_trans"/>
    <property type="match status" value="1"/>
</dbReference>
<keyword evidence="3" id="KW-0805">Transcription regulation</keyword>
<evidence type="ECO:0000259" key="7">
    <source>
        <dbReference type="SMART" id="SM00906"/>
    </source>
</evidence>
<feature type="non-terminal residue" evidence="8">
    <location>
        <position position="1"/>
    </location>
</feature>
<evidence type="ECO:0000256" key="1">
    <source>
        <dbReference type="ARBA" id="ARBA00022723"/>
    </source>
</evidence>
<dbReference type="PANTHER" id="PTHR31313:SF81">
    <property type="entry name" value="TY1 ENHANCER ACTIVATOR"/>
    <property type="match status" value="1"/>
</dbReference>
<dbReference type="InterPro" id="IPR007219">
    <property type="entry name" value="XnlR_reg_dom"/>
</dbReference>
<keyword evidence="5" id="KW-0804">Transcription</keyword>
<organism evidence="8 9">
    <name type="scientific">Acaulospora morrowiae</name>
    <dbReference type="NCBI Taxonomy" id="94023"/>
    <lineage>
        <taxon>Eukaryota</taxon>
        <taxon>Fungi</taxon>
        <taxon>Fungi incertae sedis</taxon>
        <taxon>Mucoromycota</taxon>
        <taxon>Glomeromycotina</taxon>
        <taxon>Glomeromycetes</taxon>
        <taxon>Diversisporales</taxon>
        <taxon>Acaulosporaceae</taxon>
        <taxon>Acaulospora</taxon>
    </lineage>
</organism>
<evidence type="ECO:0000256" key="5">
    <source>
        <dbReference type="ARBA" id="ARBA00023163"/>
    </source>
</evidence>
<evidence type="ECO:0000313" key="8">
    <source>
        <dbReference type="EMBL" id="CAG8743052.1"/>
    </source>
</evidence>
<keyword evidence="4" id="KW-0238">DNA-binding</keyword>
<dbReference type="GO" id="GO:0003677">
    <property type="term" value="F:DNA binding"/>
    <property type="evidence" value="ECO:0007669"/>
    <property type="project" value="UniProtKB-KW"/>
</dbReference>
<evidence type="ECO:0000256" key="3">
    <source>
        <dbReference type="ARBA" id="ARBA00023015"/>
    </source>
</evidence>
<sequence>HKNIDDVFDDLGGTPVITTEILHNSTDISSNIQRTSQHQVHEQETTTTHATQQDATIGEITSRMEEMRLYESTHYIGEGSLLMISEEDNGEILLPKDQPNLTEVDDSLKILPNFETVLQLIKLYFKHIHRYFPALKEQMVWDLLEDLSKPQHLLLLNVIFFTASPFHEDSQKRDGRIYFDRAEALLYDYCTQPHVLTVFSIIILGRHNKQVGSNWMYNGIASKMLLELGLHRKFKNLKKPINEKVEQLRNLAFWITFISENFSSATYDRPNMIDEMDCNIDIPTMPPDYQPLDEKTRLDIAFIHLINLTLICSREEENKFRLLDVALGNWFHNLPDWLKLNEMIKDPDGTLLNGIGGDIHLLFYTILILLHSRYLNSTNPYLDSTSPT</sequence>
<keyword evidence="9" id="KW-1185">Reference proteome</keyword>
<dbReference type="CDD" id="cd12148">
    <property type="entry name" value="fungal_TF_MHR"/>
    <property type="match status" value="1"/>
</dbReference>
<dbReference type="Pfam" id="PF04082">
    <property type="entry name" value="Fungal_trans"/>
    <property type="match status" value="1"/>
</dbReference>
<feature type="domain" description="Xylanolytic transcriptional activator regulatory" evidence="7">
    <location>
        <begin position="214"/>
        <end position="289"/>
    </location>
</feature>
<dbReference type="GO" id="GO:0008270">
    <property type="term" value="F:zinc ion binding"/>
    <property type="evidence" value="ECO:0007669"/>
    <property type="project" value="InterPro"/>
</dbReference>
<dbReference type="Proteomes" id="UP000789342">
    <property type="component" value="Unassembled WGS sequence"/>
</dbReference>
<evidence type="ECO:0000256" key="2">
    <source>
        <dbReference type="ARBA" id="ARBA00022833"/>
    </source>
</evidence>
<dbReference type="PANTHER" id="PTHR31313">
    <property type="entry name" value="TY1 ENHANCER ACTIVATOR"/>
    <property type="match status" value="1"/>
</dbReference>
<comment type="caution">
    <text evidence="8">The sequence shown here is derived from an EMBL/GenBank/DDBJ whole genome shotgun (WGS) entry which is preliminary data.</text>
</comment>
<dbReference type="InterPro" id="IPR051615">
    <property type="entry name" value="Transcr_Regulatory_Elem"/>
</dbReference>
<keyword evidence="2" id="KW-0862">Zinc</keyword>
<dbReference type="AlphaFoldDB" id="A0A9N9IN69"/>
<name>A0A9N9IN69_9GLOM</name>
<gene>
    <name evidence="8" type="ORF">AMORRO_LOCUS14849</name>
</gene>
<dbReference type="GO" id="GO:0006351">
    <property type="term" value="P:DNA-templated transcription"/>
    <property type="evidence" value="ECO:0007669"/>
    <property type="project" value="InterPro"/>
</dbReference>
<feature type="non-terminal residue" evidence="8">
    <location>
        <position position="388"/>
    </location>
</feature>
<proteinExistence type="predicted"/>
<keyword evidence="1" id="KW-0479">Metal-binding</keyword>
<evidence type="ECO:0000313" key="9">
    <source>
        <dbReference type="Proteomes" id="UP000789342"/>
    </source>
</evidence>
<reference evidence="8" key="1">
    <citation type="submission" date="2021-06" db="EMBL/GenBank/DDBJ databases">
        <authorList>
            <person name="Kallberg Y."/>
            <person name="Tangrot J."/>
            <person name="Rosling A."/>
        </authorList>
    </citation>
    <scope>NUCLEOTIDE SEQUENCE</scope>
    <source>
        <strain evidence="8">CL551</strain>
    </source>
</reference>
<dbReference type="EMBL" id="CAJVPV010031550">
    <property type="protein sequence ID" value="CAG8743052.1"/>
    <property type="molecule type" value="Genomic_DNA"/>
</dbReference>
<evidence type="ECO:0000256" key="4">
    <source>
        <dbReference type="ARBA" id="ARBA00023125"/>
    </source>
</evidence>
<dbReference type="OrthoDB" id="2406834at2759"/>
<protein>
    <submittedName>
        <fullName evidence="8">15322_t:CDS:1</fullName>
    </submittedName>
</protein>
<accession>A0A9N9IN69</accession>
<keyword evidence="6" id="KW-0539">Nucleus</keyword>
<evidence type="ECO:0000256" key="6">
    <source>
        <dbReference type="ARBA" id="ARBA00023242"/>
    </source>
</evidence>